<evidence type="ECO:0000313" key="3">
    <source>
        <dbReference type="Proteomes" id="UP001239397"/>
    </source>
</evidence>
<dbReference type="Proteomes" id="UP001239397">
    <property type="component" value="Chromosome"/>
</dbReference>
<protein>
    <submittedName>
        <fullName evidence="2">Uncharacterized protein</fullName>
    </submittedName>
</protein>
<feature type="region of interest" description="Disordered" evidence="1">
    <location>
        <begin position="319"/>
        <end position="345"/>
    </location>
</feature>
<accession>A0A9Y2JM63</accession>
<name>A0A9Y2JM63_9PSEU</name>
<evidence type="ECO:0000256" key="1">
    <source>
        <dbReference type="SAM" id="MobiDB-lite"/>
    </source>
</evidence>
<dbReference type="EMBL" id="CP127295">
    <property type="protein sequence ID" value="WIY01048.1"/>
    <property type="molecule type" value="Genomic_DNA"/>
</dbReference>
<keyword evidence="3" id="KW-1185">Reference proteome</keyword>
<dbReference type="RefSeq" id="WP_285997509.1">
    <property type="nucleotide sequence ID" value="NZ_CP127295.1"/>
</dbReference>
<dbReference type="KEGG" id="amog:QRX60_44615"/>
<dbReference type="AlphaFoldDB" id="A0A9Y2JM63"/>
<gene>
    <name evidence="2" type="ORF">QRX60_44615</name>
</gene>
<evidence type="ECO:0000313" key="2">
    <source>
        <dbReference type="EMBL" id="WIY01048.1"/>
    </source>
</evidence>
<proteinExistence type="predicted"/>
<reference evidence="2 3" key="1">
    <citation type="submission" date="2023-06" db="EMBL/GenBank/DDBJ databases">
        <authorList>
            <person name="Oyuntsetseg B."/>
            <person name="Kim S.B."/>
        </authorList>
    </citation>
    <scope>NUCLEOTIDE SEQUENCE [LARGE SCALE GENOMIC DNA]</scope>
    <source>
        <strain evidence="2 3">4-36</strain>
    </source>
</reference>
<sequence length="511" mass="53068">MNRDRIVALADPGTIVPDSGDPAKLRAAAAAAAAGTLDQLRGFLSDPTYPGRDIDDRGAAQTVLDTARTAGQETLVATATTALAGTAADIRSLLARTQAFRQQRDDVLAIARVQNDARTNKQQNLANAAEEALAGPATGIRDFLDRGQYLVVAKDQVTAAHISSVEHFLTLAREAAALAARDAADAWDAVPVALAAANKAAEQAARARGYANQAAGYTVQARDAAQRAADSAARAAASSQKARAADDQAGNSQNTATIAAQRAYRWAATARISAQQAAGSAARAATAAANAAGDAAAARDARDAAYGIHYAKLAAEARLNRANPEERTSTETGGSTAEDLGQPALGHDLSDERYEALRGIGYTGSRHFTWQEALDFASRGPWPQAEVCYALGGTADQCRPDGPLGGSAGFIYDVFLSDIKACALLDAKACTAMAAGAAGRGAKIIREAGKVGEGAARVVLPKVGEKPRKVVNSNVRHLGDENRWERGGFADERSAREAVQGLGKSIERRTS</sequence>
<organism evidence="2 3">
    <name type="scientific">Amycolatopsis mongoliensis</name>
    <dbReference type="NCBI Taxonomy" id="715475"/>
    <lineage>
        <taxon>Bacteria</taxon>
        <taxon>Bacillati</taxon>
        <taxon>Actinomycetota</taxon>
        <taxon>Actinomycetes</taxon>
        <taxon>Pseudonocardiales</taxon>
        <taxon>Pseudonocardiaceae</taxon>
        <taxon>Amycolatopsis</taxon>
    </lineage>
</organism>